<evidence type="ECO:0000313" key="3">
    <source>
        <dbReference type="EMBL" id="OXB89901.1"/>
    </source>
</evidence>
<evidence type="ECO:0000256" key="1">
    <source>
        <dbReference type="ARBA" id="ARBA00004613"/>
    </source>
</evidence>
<evidence type="ECO:0000256" key="2">
    <source>
        <dbReference type="ARBA" id="ARBA00022525"/>
    </source>
</evidence>
<dbReference type="GO" id="GO:0005509">
    <property type="term" value="F:calcium ion binding"/>
    <property type="evidence" value="ECO:0007669"/>
    <property type="project" value="InterPro"/>
</dbReference>
<dbReference type="Pfam" id="PF00353">
    <property type="entry name" value="HemolysinCabind"/>
    <property type="match status" value="2"/>
</dbReference>
<dbReference type="GO" id="GO:0005576">
    <property type="term" value="C:extracellular region"/>
    <property type="evidence" value="ECO:0007669"/>
    <property type="project" value="UniProtKB-SubCell"/>
</dbReference>
<dbReference type="InterPro" id="IPR018511">
    <property type="entry name" value="Hemolysin-typ_Ca-bd_CS"/>
</dbReference>
<accession>A0A226QBN3</accession>
<comment type="subcellular location">
    <subcellularLocation>
        <location evidence="1">Secreted</location>
    </subcellularLocation>
</comment>
<sequence length="276" mass="30418">MGVEGTGNPNVNAAALLERSYHGLKESLYAKMITQTHLKDLMKLATYQLDESNQKIYVDLAAITNAIQEQLSLDKESGKAMLREFTRVIRSYQIENEVGFDQYREAFASQSDELAWIIDSAGMYTTKGTVNGDTLYGINVDNAIAGLEGNDTIYGNEGNDVLHGGAGDDKLYGGNDHDTLYGGAGVDYLDGGYGNDTYIFGRGYGHDTIYDNDYTSGNVDTIKLGVTPEKIEVSRRGDDLVFTIKETKETLTIQSYYYGSIYMQHEELTSQSSCTP</sequence>
<dbReference type="AlphaFoldDB" id="A0A226QBN3"/>
<proteinExistence type="predicted"/>
<dbReference type="SUPFAM" id="SSF51120">
    <property type="entry name" value="beta-Roll"/>
    <property type="match status" value="1"/>
</dbReference>
<gene>
    <name evidence="3" type="ORF">B9L19_07745</name>
</gene>
<keyword evidence="4" id="KW-1185">Reference proteome</keyword>
<reference evidence="3 4" key="1">
    <citation type="submission" date="2017-05" db="EMBL/GenBank/DDBJ databases">
        <title>The genome sequence of Geobacillus thermocatenulatus DSM 730.</title>
        <authorList>
            <person name="Ramaloko W.T."/>
            <person name="Koen N."/>
            <person name="Polliack S."/>
            <person name="Aliyu H."/>
            <person name="Lebre P."/>
            <person name="Mohr T."/>
            <person name="Oswald F."/>
            <person name="Zwick M."/>
            <person name="Neumann A."/>
            <person name="Syldatk C."/>
            <person name="Cowan D."/>
            <person name="De Maayer P."/>
        </authorList>
    </citation>
    <scope>NUCLEOTIDE SEQUENCE [LARGE SCALE GENOMIC DNA]</scope>
    <source>
        <strain evidence="3 4">BGSC 93A1</strain>
    </source>
</reference>
<evidence type="ECO:0000313" key="4">
    <source>
        <dbReference type="Proteomes" id="UP000198378"/>
    </source>
</evidence>
<dbReference type="InterPro" id="IPR011049">
    <property type="entry name" value="Serralysin-like_metalloprot_C"/>
</dbReference>
<dbReference type="PANTHER" id="PTHR38340:SF1">
    <property type="entry name" value="S-LAYER PROTEIN"/>
    <property type="match status" value="1"/>
</dbReference>
<dbReference type="Proteomes" id="UP000198378">
    <property type="component" value="Unassembled WGS sequence"/>
</dbReference>
<comment type="caution">
    <text evidence="3">The sequence shown here is derived from an EMBL/GenBank/DDBJ whole genome shotgun (WGS) entry which is preliminary data.</text>
</comment>
<dbReference type="KEGG" id="gtm:GT3921_17660"/>
<dbReference type="InterPro" id="IPR001343">
    <property type="entry name" value="Hemolysn_Ca-bd"/>
</dbReference>
<dbReference type="PRINTS" id="PR00313">
    <property type="entry name" value="CABNDNGRPT"/>
</dbReference>
<keyword evidence="2" id="KW-0964">Secreted</keyword>
<dbReference type="EMBL" id="NEWK01000001">
    <property type="protein sequence ID" value="OXB89901.1"/>
    <property type="molecule type" value="Genomic_DNA"/>
</dbReference>
<dbReference type="PROSITE" id="PS00330">
    <property type="entry name" value="HEMOLYSIN_CALCIUM"/>
    <property type="match status" value="2"/>
</dbReference>
<dbReference type="PANTHER" id="PTHR38340">
    <property type="entry name" value="S-LAYER PROTEIN"/>
    <property type="match status" value="1"/>
</dbReference>
<dbReference type="InterPro" id="IPR050557">
    <property type="entry name" value="RTX_toxin/Mannuronan_C5-epim"/>
</dbReference>
<organism evidence="3 4">
    <name type="scientific">Geobacillus thermocatenulatus</name>
    <dbReference type="NCBI Taxonomy" id="33938"/>
    <lineage>
        <taxon>Bacteria</taxon>
        <taxon>Bacillati</taxon>
        <taxon>Bacillota</taxon>
        <taxon>Bacilli</taxon>
        <taxon>Bacillales</taxon>
        <taxon>Anoxybacillaceae</taxon>
        <taxon>Geobacillus</taxon>
        <taxon>Geobacillus thermoleovorans group</taxon>
    </lineage>
</organism>
<protein>
    <submittedName>
        <fullName evidence="3">Uncharacterized protein</fullName>
    </submittedName>
</protein>
<name>A0A226QBN3_9BACL</name>
<dbReference type="Gene3D" id="2.150.10.10">
    <property type="entry name" value="Serralysin-like metalloprotease, C-terminal"/>
    <property type="match status" value="1"/>
</dbReference>